<dbReference type="EMBL" id="JAMTCK010000023">
    <property type="protein sequence ID" value="MCP2170016.1"/>
    <property type="molecule type" value="Genomic_DNA"/>
</dbReference>
<accession>A0AAE3KJ89</accession>
<dbReference type="GO" id="GO:0003677">
    <property type="term" value="F:DNA binding"/>
    <property type="evidence" value="ECO:0007669"/>
    <property type="project" value="UniProtKB-KW"/>
</dbReference>
<dbReference type="Proteomes" id="UP001206128">
    <property type="component" value="Unassembled WGS sequence"/>
</dbReference>
<keyword evidence="4" id="KW-1185">Reference proteome</keyword>
<dbReference type="SUPFAM" id="SSF55136">
    <property type="entry name" value="Probable bacterial effector-binding domain"/>
    <property type="match status" value="1"/>
</dbReference>
<dbReference type="SMART" id="SM00422">
    <property type="entry name" value="HTH_MERR"/>
    <property type="match status" value="1"/>
</dbReference>
<protein>
    <submittedName>
        <fullName evidence="3">DNA-binding transcriptional regulator, MerR family</fullName>
    </submittedName>
</protein>
<evidence type="ECO:0000259" key="2">
    <source>
        <dbReference type="PROSITE" id="PS50937"/>
    </source>
</evidence>
<keyword evidence="1 3" id="KW-0238">DNA-binding</keyword>
<gene>
    <name evidence="3" type="ORF">LX83_006904</name>
</gene>
<dbReference type="PANTHER" id="PTHR30204:SF97">
    <property type="entry name" value="MERR FAMILY REGULATORY PROTEIN"/>
    <property type="match status" value="1"/>
</dbReference>
<sequence>MLGRVTEALMPIGRFGRLCRLSVKQLRHYDDLGLLRPAWVDPHTGYRYYRADQTRDALSIGLLRSLDVPLPAIGRVLAGVDVAAVLGEVRDRMEAELARRRRALSTLDRVLTSGLPTAEVRLVREEPRRVAVSRDAGATTDISTLTSGCVSRLVAALTAAGQPPTGPLVGLFPLDLGEQVAVTVAAPAAEDVPGLPGDVLAGGVFATATHVGPYDQSALTTHALLAWLGEHGHTPVGELREVYVSDPRQSAPDELVTQVMIRIEEAE</sequence>
<dbReference type="PROSITE" id="PS50937">
    <property type="entry name" value="HTH_MERR_2"/>
    <property type="match status" value="1"/>
</dbReference>
<dbReference type="InterPro" id="IPR009061">
    <property type="entry name" value="DNA-bd_dom_put_sf"/>
</dbReference>
<evidence type="ECO:0000256" key="1">
    <source>
        <dbReference type="ARBA" id="ARBA00023125"/>
    </source>
</evidence>
<name>A0AAE3KJ89_9PSEU</name>
<dbReference type="GO" id="GO:0003700">
    <property type="term" value="F:DNA-binding transcription factor activity"/>
    <property type="evidence" value="ECO:0007669"/>
    <property type="project" value="InterPro"/>
</dbReference>
<organism evidence="3 4">
    <name type="scientific">Goodfellowiella coeruleoviolacea</name>
    <dbReference type="NCBI Taxonomy" id="334858"/>
    <lineage>
        <taxon>Bacteria</taxon>
        <taxon>Bacillati</taxon>
        <taxon>Actinomycetota</taxon>
        <taxon>Actinomycetes</taxon>
        <taxon>Pseudonocardiales</taxon>
        <taxon>Pseudonocardiaceae</taxon>
        <taxon>Goodfellowiella</taxon>
    </lineage>
</organism>
<dbReference type="InterPro" id="IPR011256">
    <property type="entry name" value="Reg_factor_effector_dom_sf"/>
</dbReference>
<dbReference type="InterPro" id="IPR010499">
    <property type="entry name" value="AraC_E-bd"/>
</dbReference>
<dbReference type="PANTHER" id="PTHR30204">
    <property type="entry name" value="REDOX-CYCLING DRUG-SENSING TRANSCRIPTIONAL ACTIVATOR SOXR"/>
    <property type="match status" value="1"/>
</dbReference>
<proteinExistence type="predicted"/>
<evidence type="ECO:0000313" key="3">
    <source>
        <dbReference type="EMBL" id="MCP2170016.1"/>
    </source>
</evidence>
<dbReference type="Pfam" id="PF13411">
    <property type="entry name" value="MerR_1"/>
    <property type="match status" value="1"/>
</dbReference>
<dbReference type="AlphaFoldDB" id="A0AAE3KJ89"/>
<dbReference type="InterPro" id="IPR047057">
    <property type="entry name" value="MerR_fam"/>
</dbReference>
<feature type="domain" description="HTH merR-type" evidence="2">
    <location>
        <begin position="9"/>
        <end position="79"/>
    </location>
</feature>
<dbReference type="Pfam" id="PF06445">
    <property type="entry name" value="GyrI-like"/>
    <property type="match status" value="1"/>
</dbReference>
<comment type="caution">
    <text evidence="3">The sequence shown here is derived from an EMBL/GenBank/DDBJ whole genome shotgun (WGS) entry which is preliminary data.</text>
</comment>
<dbReference type="InterPro" id="IPR000551">
    <property type="entry name" value="MerR-type_HTH_dom"/>
</dbReference>
<dbReference type="SMART" id="SM00871">
    <property type="entry name" value="AraC_E_bind"/>
    <property type="match status" value="1"/>
</dbReference>
<dbReference type="InterPro" id="IPR029442">
    <property type="entry name" value="GyrI-like"/>
</dbReference>
<reference evidence="3" key="1">
    <citation type="submission" date="2022-06" db="EMBL/GenBank/DDBJ databases">
        <title>Genomic Encyclopedia of Archaeal and Bacterial Type Strains, Phase II (KMG-II): from individual species to whole genera.</title>
        <authorList>
            <person name="Goeker M."/>
        </authorList>
    </citation>
    <scope>NUCLEOTIDE SEQUENCE</scope>
    <source>
        <strain evidence="3">DSM 43935</strain>
    </source>
</reference>
<dbReference type="SUPFAM" id="SSF46955">
    <property type="entry name" value="Putative DNA-binding domain"/>
    <property type="match status" value="1"/>
</dbReference>
<dbReference type="CDD" id="cd01107">
    <property type="entry name" value="HTH_BmrR"/>
    <property type="match status" value="1"/>
</dbReference>
<evidence type="ECO:0000313" key="4">
    <source>
        <dbReference type="Proteomes" id="UP001206128"/>
    </source>
</evidence>
<dbReference type="Gene3D" id="3.20.80.10">
    <property type="entry name" value="Regulatory factor, effector binding domain"/>
    <property type="match status" value="1"/>
</dbReference>
<dbReference type="Gene3D" id="1.10.1660.10">
    <property type="match status" value="1"/>
</dbReference>